<dbReference type="Pfam" id="PF09414">
    <property type="entry name" value="RNA_ligase"/>
    <property type="match status" value="1"/>
</dbReference>
<dbReference type="SUPFAM" id="SSF56091">
    <property type="entry name" value="DNA ligase/mRNA capping enzyme, catalytic domain"/>
    <property type="match status" value="1"/>
</dbReference>
<accession>A0A133U889</accession>
<dbReference type="EMBL" id="LHXK01000006">
    <property type="protein sequence ID" value="KXA90389.1"/>
    <property type="molecule type" value="Genomic_DNA"/>
</dbReference>
<organism evidence="2 3">
    <name type="scientific">candidate division MSBL1 archaeon SCGC-AAA259B11</name>
    <dbReference type="NCBI Taxonomy" id="1698260"/>
    <lineage>
        <taxon>Archaea</taxon>
        <taxon>Methanobacteriati</taxon>
        <taxon>Methanobacteriota</taxon>
        <taxon>candidate division MSBL1</taxon>
    </lineage>
</organism>
<evidence type="ECO:0000313" key="3">
    <source>
        <dbReference type="Proteomes" id="UP000070184"/>
    </source>
</evidence>
<dbReference type="InterPro" id="IPR021122">
    <property type="entry name" value="RNA_ligase_dom_REL/Rnl2"/>
</dbReference>
<feature type="domain" description="RNA ligase" evidence="1">
    <location>
        <begin position="39"/>
        <end position="194"/>
    </location>
</feature>
<name>A0A133U889_9EURY</name>
<dbReference type="Proteomes" id="UP000070184">
    <property type="component" value="Unassembled WGS sequence"/>
</dbReference>
<reference evidence="2 3" key="1">
    <citation type="journal article" date="2016" name="Sci. Rep.">
        <title>Metabolic traits of an uncultured archaeal lineage -MSBL1- from brine pools of the Red Sea.</title>
        <authorList>
            <person name="Mwirichia R."/>
            <person name="Alam I."/>
            <person name="Rashid M."/>
            <person name="Vinu M."/>
            <person name="Ba-Alawi W."/>
            <person name="Anthony Kamau A."/>
            <person name="Kamanda Ngugi D."/>
            <person name="Goker M."/>
            <person name="Klenk H.P."/>
            <person name="Bajic V."/>
            <person name="Stingl U."/>
        </authorList>
    </citation>
    <scope>NUCLEOTIDE SEQUENCE [LARGE SCALE GENOMIC DNA]</scope>
    <source>
        <strain evidence="2">SCGC-AAA259B11</strain>
    </source>
</reference>
<keyword evidence="3" id="KW-1185">Reference proteome</keyword>
<dbReference type="InterPro" id="IPR052732">
    <property type="entry name" value="Cell-binding_unc_protein"/>
</dbReference>
<dbReference type="PANTHER" id="PTHR43883:SF1">
    <property type="entry name" value="GLUCONOKINASE"/>
    <property type="match status" value="1"/>
</dbReference>
<dbReference type="AlphaFoldDB" id="A0A133U889"/>
<protein>
    <recommendedName>
        <fullName evidence="1">RNA ligase domain-containing protein</fullName>
    </recommendedName>
</protein>
<dbReference type="PANTHER" id="PTHR43883">
    <property type="entry name" value="SLR0207 PROTEIN"/>
    <property type="match status" value="1"/>
</dbReference>
<comment type="caution">
    <text evidence="2">The sequence shown here is derived from an EMBL/GenBank/DDBJ whole genome shotgun (WGS) entry which is preliminary data.</text>
</comment>
<proteinExistence type="predicted"/>
<gene>
    <name evidence="2" type="ORF">AKJ61_00900</name>
</gene>
<dbReference type="Gene3D" id="3.30.470.30">
    <property type="entry name" value="DNA ligase/mRNA capping enzyme"/>
    <property type="match status" value="1"/>
</dbReference>
<evidence type="ECO:0000313" key="2">
    <source>
        <dbReference type="EMBL" id="KXA90389.1"/>
    </source>
</evidence>
<sequence>MEKAPKYPKMRHLPWSKAAARGNKYFDSVEDAMFYGNDNVVVTEKIDGSNVCLTGENLFARSHGHEPRHKSFDMLKKMYHEGIRHRIPEQLAVYGEWLYAKHSIEYSSLPSYLLIFDVLDMEKERWGSWKDVVRVSRELGLETVPLLYRGEWTDVLRHTNPEGKSEYGDEREGLVFRYGLSFPLKEFDLAVGKVVRRGHIQTDEHWKKGEIERNEKVQAKEEGVA</sequence>
<evidence type="ECO:0000259" key="1">
    <source>
        <dbReference type="Pfam" id="PF09414"/>
    </source>
</evidence>